<dbReference type="EMBL" id="JBBNAF010000005">
    <property type="protein sequence ID" value="KAK9142938.1"/>
    <property type="molecule type" value="Genomic_DNA"/>
</dbReference>
<proteinExistence type="predicted"/>
<reference evidence="1 2" key="1">
    <citation type="submission" date="2024-01" db="EMBL/GenBank/DDBJ databases">
        <title>Genome assemblies of Stephania.</title>
        <authorList>
            <person name="Yang L."/>
        </authorList>
    </citation>
    <scope>NUCLEOTIDE SEQUENCE [LARGE SCALE GENOMIC DNA]</scope>
    <source>
        <strain evidence="1">YNDBR</strain>
        <tissue evidence="1">Leaf</tissue>
    </source>
</reference>
<accession>A0AAP0K0M8</accession>
<organism evidence="1 2">
    <name type="scientific">Stephania yunnanensis</name>
    <dbReference type="NCBI Taxonomy" id="152371"/>
    <lineage>
        <taxon>Eukaryota</taxon>
        <taxon>Viridiplantae</taxon>
        <taxon>Streptophyta</taxon>
        <taxon>Embryophyta</taxon>
        <taxon>Tracheophyta</taxon>
        <taxon>Spermatophyta</taxon>
        <taxon>Magnoliopsida</taxon>
        <taxon>Ranunculales</taxon>
        <taxon>Menispermaceae</taxon>
        <taxon>Menispermoideae</taxon>
        <taxon>Cissampelideae</taxon>
        <taxon>Stephania</taxon>
    </lineage>
</organism>
<name>A0AAP0K0M8_9MAGN</name>
<comment type="caution">
    <text evidence="1">The sequence shown here is derived from an EMBL/GenBank/DDBJ whole genome shotgun (WGS) entry which is preliminary data.</text>
</comment>
<sequence>MDFEDGFYVNHFIVIAQKGQRFSLHCWSPSRVPSKSLSIKDMNSAHSEIMKHNLN</sequence>
<evidence type="ECO:0000313" key="2">
    <source>
        <dbReference type="Proteomes" id="UP001420932"/>
    </source>
</evidence>
<evidence type="ECO:0000313" key="1">
    <source>
        <dbReference type="EMBL" id="KAK9142938.1"/>
    </source>
</evidence>
<gene>
    <name evidence="1" type="ORF">Syun_012338</name>
</gene>
<keyword evidence="2" id="KW-1185">Reference proteome</keyword>
<protein>
    <submittedName>
        <fullName evidence="1">Uncharacterized protein</fullName>
    </submittedName>
</protein>
<dbReference type="Proteomes" id="UP001420932">
    <property type="component" value="Unassembled WGS sequence"/>
</dbReference>
<dbReference type="AlphaFoldDB" id="A0AAP0K0M8"/>